<dbReference type="EMBL" id="JAVHJL010000008">
    <property type="protein sequence ID" value="KAK6498336.1"/>
    <property type="molecule type" value="Genomic_DNA"/>
</dbReference>
<reference evidence="2 3" key="1">
    <citation type="submission" date="2023-08" db="EMBL/GenBank/DDBJ databases">
        <authorList>
            <person name="Palmer J.M."/>
        </authorList>
    </citation>
    <scope>NUCLEOTIDE SEQUENCE [LARGE SCALE GENOMIC DNA]</scope>
    <source>
        <strain evidence="2 3">TWF481</strain>
    </source>
</reference>
<protein>
    <recommendedName>
        <fullName evidence="4">DRBM domain-containing protein</fullName>
    </recommendedName>
</protein>
<evidence type="ECO:0000313" key="2">
    <source>
        <dbReference type="EMBL" id="KAK6498336.1"/>
    </source>
</evidence>
<accession>A0AAV9VZR7</accession>
<dbReference type="AlphaFoldDB" id="A0AAV9VZR7"/>
<comment type="caution">
    <text evidence="2">The sequence shown here is derived from an EMBL/GenBank/DDBJ whole genome shotgun (WGS) entry which is preliminary data.</text>
</comment>
<keyword evidence="3" id="KW-1185">Reference proteome</keyword>
<gene>
    <name evidence="2" type="ORF">TWF481_010927</name>
</gene>
<evidence type="ECO:0000256" key="1">
    <source>
        <dbReference type="SAM" id="MobiDB-lite"/>
    </source>
</evidence>
<organism evidence="2 3">
    <name type="scientific">Arthrobotrys musiformis</name>
    <dbReference type="NCBI Taxonomy" id="47236"/>
    <lineage>
        <taxon>Eukaryota</taxon>
        <taxon>Fungi</taxon>
        <taxon>Dikarya</taxon>
        <taxon>Ascomycota</taxon>
        <taxon>Pezizomycotina</taxon>
        <taxon>Orbiliomycetes</taxon>
        <taxon>Orbiliales</taxon>
        <taxon>Orbiliaceae</taxon>
        <taxon>Arthrobotrys</taxon>
    </lineage>
</organism>
<feature type="region of interest" description="Disordered" evidence="1">
    <location>
        <begin position="1"/>
        <end position="33"/>
    </location>
</feature>
<sequence>MSNTQTNPMTTTQPTPPNDKRHDPLQSAPVRPPRRNYNALIAFCVQYKLIKWVGTHRPDGRRRCTVFVSKKKKGTPRLTAKATRDTREEALEAACWKMLKHIQTIDVAAFVARKH</sequence>
<name>A0AAV9VZR7_9PEZI</name>
<proteinExistence type="predicted"/>
<dbReference type="Proteomes" id="UP001370758">
    <property type="component" value="Unassembled WGS sequence"/>
</dbReference>
<feature type="compositionally biased region" description="Low complexity" evidence="1">
    <location>
        <begin position="1"/>
        <end position="13"/>
    </location>
</feature>
<evidence type="ECO:0008006" key="4">
    <source>
        <dbReference type="Google" id="ProtNLM"/>
    </source>
</evidence>
<evidence type="ECO:0000313" key="3">
    <source>
        <dbReference type="Proteomes" id="UP001370758"/>
    </source>
</evidence>